<evidence type="ECO:0000256" key="1">
    <source>
        <dbReference type="ARBA" id="ARBA00006484"/>
    </source>
</evidence>
<dbReference type="InterPro" id="IPR002347">
    <property type="entry name" value="SDR_fam"/>
</dbReference>
<evidence type="ECO:0000256" key="4">
    <source>
        <dbReference type="SAM" id="MobiDB-lite"/>
    </source>
</evidence>
<protein>
    <submittedName>
        <fullName evidence="5">Short-subunit dehydrogenase</fullName>
    </submittedName>
</protein>
<dbReference type="InterPro" id="IPR036291">
    <property type="entry name" value="NAD(P)-bd_dom_sf"/>
</dbReference>
<dbReference type="PANTHER" id="PTHR44196:SF1">
    <property type="entry name" value="DEHYDROGENASE_REDUCTASE SDR FAMILY MEMBER 7B"/>
    <property type="match status" value="1"/>
</dbReference>
<dbReference type="GO" id="GO:0016491">
    <property type="term" value="F:oxidoreductase activity"/>
    <property type="evidence" value="ECO:0007669"/>
    <property type="project" value="UniProtKB-KW"/>
</dbReference>
<keyword evidence="2" id="KW-0560">Oxidoreductase</keyword>
<dbReference type="OrthoDB" id="4690547at2"/>
<feature type="region of interest" description="Disordered" evidence="4">
    <location>
        <begin position="286"/>
        <end position="306"/>
    </location>
</feature>
<comment type="caution">
    <text evidence="5">The sequence shown here is derived from an EMBL/GenBank/DDBJ whole genome shotgun (WGS) entry which is preliminary data.</text>
</comment>
<gene>
    <name evidence="5" type="ORF">DFR68_1144</name>
</gene>
<dbReference type="STRING" id="1210089.GCA_001613165_02694"/>
<evidence type="ECO:0000313" key="6">
    <source>
        <dbReference type="Proteomes" id="UP000255355"/>
    </source>
</evidence>
<reference evidence="5 6" key="1">
    <citation type="submission" date="2018-07" db="EMBL/GenBank/DDBJ databases">
        <title>Genomic Encyclopedia of Type Strains, Phase IV (KMG-IV): sequencing the most valuable type-strain genomes for metagenomic binning, comparative biology and taxonomic classification.</title>
        <authorList>
            <person name="Goeker M."/>
        </authorList>
    </citation>
    <scope>NUCLEOTIDE SEQUENCE [LARGE SCALE GENOMIC DNA]</scope>
    <source>
        <strain evidence="5 6">DSM 44952</strain>
    </source>
</reference>
<organism evidence="5 6">
    <name type="scientific">Nocardia mexicana</name>
    <dbReference type="NCBI Taxonomy" id="279262"/>
    <lineage>
        <taxon>Bacteria</taxon>
        <taxon>Bacillati</taxon>
        <taxon>Actinomycetota</taxon>
        <taxon>Actinomycetes</taxon>
        <taxon>Mycobacteriales</taxon>
        <taxon>Nocardiaceae</taxon>
        <taxon>Nocardia</taxon>
    </lineage>
</organism>
<dbReference type="Proteomes" id="UP000255355">
    <property type="component" value="Unassembled WGS sequence"/>
</dbReference>
<dbReference type="PANTHER" id="PTHR44196">
    <property type="entry name" value="DEHYDROGENASE/REDUCTASE SDR FAMILY MEMBER 7B"/>
    <property type="match status" value="1"/>
</dbReference>
<dbReference type="GO" id="GO:0016020">
    <property type="term" value="C:membrane"/>
    <property type="evidence" value="ECO:0007669"/>
    <property type="project" value="TreeGrafter"/>
</dbReference>
<keyword evidence="6" id="KW-1185">Reference proteome</keyword>
<dbReference type="RefSeq" id="WP_068018976.1">
    <property type="nucleotide sequence ID" value="NZ_QQAZ01000014.1"/>
</dbReference>
<sequence length="306" mass="32519">MWVLDNLRFALGGPRRSHGARAVVTGAGSGIGRAFALELAARGGEVICADIDKDRADDTVRLIDRTHGRQAHAVFCDVSRREDVESLALHAELIFGRAPTLVINNAGVGIGGKPVGEIGFDDWQWALGINLWGVVHGCELFAPQLRAAGGGGIINVASAAGFTAAPTMGPYNVSKAGVLSLSETMAAELSGSGVAVTVLCPTFVRTNVARDGRITATSMRLAENLMRWTGFTPEHVARMTLDAHDRGRLYVLPQLDATVIWHLKRHFPALYTHGLGVLNRLLPQDDPAAHAPGTGPDLTEEKKTGV</sequence>
<dbReference type="SUPFAM" id="SSF51735">
    <property type="entry name" value="NAD(P)-binding Rossmann-fold domains"/>
    <property type="match status" value="1"/>
</dbReference>
<comment type="similarity">
    <text evidence="1 3">Belongs to the short-chain dehydrogenases/reductases (SDR) family.</text>
</comment>
<proteinExistence type="inferred from homology"/>
<dbReference type="PRINTS" id="PR00081">
    <property type="entry name" value="GDHRDH"/>
</dbReference>
<evidence type="ECO:0000256" key="2">
    <source>
        <dbReference type="ARBA" id="ARBA00023002"/>
    </source>
</evidence>
<evidence type="ECO:0000256" key="3">
    <source>
        <dbReference type="RuleBase" id="RU000363"/>
    </source>
</evidence>
<accession>A0A370GSS5</accession>
<evidence type="ECO:0000313" key="5">
    <source>
        <dbReference type="EMBL" id="RDI44983.1"/>
    </source>
</evidence>
<dbReference type="EMBL" id="QQAZ01000014">
    <property type="protein sequence ID" value="RDI44983.1"/>
    <property type="molecule type" value="Genomic_DNA"/>
</dbReference>
<dbReference type="Pfam" id="PF00106">
    <property type="entry name" value="adh_short"/>
    <property type="match status" value="1"/>
</dbReference>
<dbReference type="InterPro" id="IPR020904">
    <property type="entry name" value="Sc_DH/Rdtase_CS"/>
</dbReference>
<dbReference type="AlphaFoldDB" id="A0A370GSS5"/>
<dbReference type="PROSITE" id="PS00061">
    <property type="entry name" value="ADH_SHORT"/>
    <property type="match status" value="1"/>
</dbReference>
<dbReference type="PRINTS" id="PR00080">
    <property type="entry name" value="SDRFAMILY"/>
</dbReference>
<dbReference type="CDD" id="cd05233">
    <property type="entry name" value="SDR_c"/>
    <property type="match status" value="1"/>
</dbReference>
<name>A0A370GSS5_9NOCA</name>
<dbReference type="Gene3D" id="3.40.50.720">
    <property type="entry name" value="NAD(P)-binding Rossmann-like Domain"/>
    <property type="match status" value="1"/>
</dbReference>